<dbReference type="PIRSF" id="PIRSF000148">
    <property type="entry name" value="ASA_dh"/>
    <property type="match status" value="1"/>
</dbReference>
<dbReference type="GO" id="GO:0009089">
    <property type="term" value="P:lysine biosynthetic process via diaminopimelate"/>
    <property type="evidence" value="ECO:0007669"/>
    <property type="project" value="UniProtKB-UniRule"/>
</dbReference>
<keyword evidence="13 15" id="KW-0486">Methionine biosynthesis</keyword>
<evidence type="ECO:0000313" key="19">
    <source>
        <dbReference type="Proteomes" id="UP000516160"/>
    </source>
</evidence>
<dbReference type="Pfam" id="PF02774">
    <property type="entry name" value="Semialdhyde_dhC"/>
    <property type="match status" value="1"/>
</dbReference>
<dbReference type="Gene3D" id="3.30.360.10">
    <property type="entry name" value="Dihydrodipicolinate Reductase, domain 2"/>
    <property type="match status" value="1"/>
</dbReference>
<dbReference type="InterPro" id="IPR036291">
    <property type="entry name" value="NAD(P)-bd_dom_sf"/>
</dbReference>
<keyword evidence="10 15" id="KW-0220">Diaminopimelate biosynthesis</keyword>
<dbReference type="InterPro" id="IPR012280">
    <property type="entry name" value="Semialdhyde_DH_dimer_dom"/>
</dbReference>
<feature type="binding site" evidence="15">
    <location>
        <begin position="12"/>
        <end position="15"/>
    </location>
    <ligand>
        <name>NADP(+)</name>
        <dbReference type="ChEBI" id="CHEBI:58349"/>
    </ligand>
</feature>
<evidence type="ECO:0000256" key="13">
    <source>
        <dbReference type="ARBA" id="ARBA00023167"/>
    </source>
</evidence>
<dbReference type="EMBL" id="CP058559">
    <property type="protein sequence ID" value="QNO16477.1"/>
    <property type="molecule type" value="Genomic_DNA"/>
</dbReference>
<dbReference type="CDD" id="cd02316">
    <property type="entry name" value="VcASADH2_like_N"/>
    <property type="match status" value="1"/>
</dbReference>
<dbReference type="NCBIfam" id="TIGR01296">
    <property type="entry name" value="asd_B"/>
    <property type="match status" value="1"/>
</dbReference>
<dbReference type="RefSeq" id="WP_213166870.1">
    <property type="nucleotide sequence ID" value="NZ_CP058559.1"/>
</dbReference>
<dbReference type="SMART" id="SM00859">
    <property type="entry name" value="Semialdhyde_dh"/>
    <property type="match status" value="1"/>
</dbReference>
<comment type="pathway">
    <text evidence="3 15">Amino-acid biosynthesis; L-threonine biosynthesis; L-threonine from L-aspartate: step 2/5.</text>
</comment>
<evidence type="ECO:0000256" key="1">
    <source>
        <dbReference type="ARBA" id="ARBA00005021"/>
    </source>
</evidence>
<dbReference type="CDD" id="cd18131">
    <property type="entry name" value="ASADH_C_bac_euk_like"/>
    <property type="match status" value="1"/>
</dbReference>
<dbReference type="UniPathway" id="UPA00051">
    <property type="reaction ID" value="UER00464"/>
</dbReference>
<comment type="similarity">
    <text evidence="4 15">Belongs to the aspartate-semialdehyde dehydrogenase family.</text>
</comment>
<keyword evidence="9 15" id="KW-0521">NADP</keyword>
<dbReference type="Proteomes" id="UP000516160">
    <property type="component" value="Chromosome"/>
</dbReference>
<feature type="binding site" evidence="15">
    <location>
        <position position="241"/>
    </location>
    <ligand>
        <name>substrate</name>
    </ligand>
</feature>
<evidence type="ECO:0000313" key="18">
    <source>
        <dbReference type="EMBL" id="QNO16477.1"/>
    </source>
</evidence>
<evidence type="ECO:0000256" key="15">
    <source>
        <dbReference type="HAMAP-Rule" id="MF_02121"/>
    </source>
</evidence>
<dbReference type="SUPFAM" id="SSF55347">
    <property type="entry name" value="Glyceraldehyde-3-phosphate dehydrogenase-like, C-terminal domain"/>
    <property type="match status" value="1"/>
</dbReference>
<gene>
    <name evidence="15" type="primary">asd</name>
    <name evidence="18" type="ORF">HYG86_17690</name>
</gene>
<dbReference type="PANTHER" id="PTHR46278:SF2">
    <property type="entry name" value="ASPARTATE-SEMIALDEHYDE DEHYDROGENASE"/>
    <property type="match status" value="1"/>
</dbReference>
<evidence type="ECO:0000256" key="14">
    <source>
        <dbReference type="ARBA" id="ARBA00047891"/>
    </source>
</evidence>
<evidence type="ECO:0000256" key="11">
    <source>
        <dbReference type="ARBA" id="ARBA00023002"/>
    </source>
</evidence>
<proteinExistence type="inferred from homology"/>
<keyword evidence="8 15" id="KW-0791">Threonine biosynthesis</keyword>
<dbReference type="KEGG" id="acae:HYG86_17690"/>
<evidence type="ECO:0000256" key="16">
    <source>
        <dbReference type="PIRSR" id="PIRSR000148-1"/>
    </source>
</evidence>
<evidence type="ECO:0000256" key="3">
    <source>
        <dbReference type="ARBA" id="ARBA00005097"/>
    </source>
</evidence>
<dbReference type="HAMAP" id="MF_02121">
    <property type="entry name" value="ASADH"/>
    <property type="match status" value="1"/>
</dbReference>
<dbReference type="InterPro" id="IPR012080">
    <property type="entry name" value="Asp_semialdehyde_DH"/>
</dbReference>
<protein>
    <recommendedName>
        <fullName evidence="6 15">Aspartate-semialdehyde dehydrogenase</fullName>
        <shortName evidence="15">ASA dehydrogenase</shortName>
        <shortName evidence="15">ASADH</shortName>
        <ecNumber evidence="6 15">1.2.1.11</ecNumber>
    </recommendedName>
    <alternativeName>
        <fullName evidence="15">Aspartate-beta-semialdehyde dehydrogenase</fullName>
    </alternativeName>
</protein>
<evidence type="ECO:0000256" key="2">
    <source>
        <dbReference type="ARBA" id="ARBA00005076"/>
    </source>
</evidence>
<keyword evidence="11 15" id="KW-0560">Oxidoreductase</keyword>
<organism evidence="18 19">
    <name type="scientific">Alkalicella caledoniensis</name>
    <dbReference type="NCBI Taxonomy" id="2731377"/>
    <lineage>
        <taxon>Bacteria</taxon>
        <taxon>Bacillati</taxon>
        <taxon>Bacillota</taxon>
        <taxon>Clostridia</taxon>
        <taxon>Eubacteriales</taxon>
        <taxon>Proteinivoracaceae</taxon>
        <taxon>Alkalicella</taxon>
    </lineage>
</organism>
<evidence type="ECO:0000256" key="12">
    <source>
        <dbReference type="ARBA" id="ARBA00023154"/>
    </source>
</evidence>
<dbReference type="NCBIfam" id="NF011456">
    <property type="entry name" value="PRK14874.1"/>
    <property type="match status" value="1"/>
</dbReference>
<dbReference type="Gene3D" id="3.40.50.720">
    <property type="entry name" value="NAD(P)-binding Rossmann-like Domain"/>
    <property type="match status" value="1"/>
</dbReference>
<feature type="binding site" evidence="15">
    <location>
        <begin position="38"/>
        <end position="39"/>
    </location>
    <ligand>
        <name>NADP(+)</name>
        <dbReference type="ChEBI" id="CHEBI:58349"/>
    </ligand>
</feature>
<reference evidence="18 19" key="1">
    <citation type="submission" date="2020-07" db="EMBL/GenBank/DDBJ databases">
        <title>Alkalicella. sp. LB2 genome.</title>
        <authorList>
            <person name="Postec A."/>
            <person name="Quemeneur M."/>
        </authorList>
    </citation>
    <scope>NUCLEOTIDE SEQUENCE [LARGE SCALE GENOMIC DNA]</scope>
    <source>
        <strain evidence="18 19">LB2</strain>
    </source>
</reference>
<dbReference type="GO" id="GO:0019877">
    <property type="term" value="P:diaminopimelate biosynthetic process"/>
    <property type="evidence" value="ECO:0007669"/>
    <property type="project" value="UniProtKB-UniRule"/>
</dbReference>
<evidence type="ECO:0000256" key="7">
    <source>
        <dbReference type="ARBA" id="ARBA00022605"/>
    </source>
</evidence>
<sequence length="343" mass="38620">MKKYNVAVVGATGLVGSEFLKSLRSEYVKELLPIASENSKGKRIMFNQKEYDILTINEGLESKIDVAFFCAGSQISKNYAREFAKKGAIVIDNSSYFRMNDEIPLVVPEVNGEVLDEYKGKIIANPNCSTIQLVVILNEIDKIAPIKRVVVSTYQSVSGAGQRGLDELIQQQENRGKKGGLEAKVLPVKGDKKHYQMFNNILPQIDLFEEDGYTKEEHKMMNESKKILKIPKLPITVTTVRVPITVCHCESVNIETFKKFSINDVRNHLSKQDFIEVEDDVNEQIYPTPLNVSGKDKVYVGRIRRDNSIVHGMNLWIVADNVRKGAAINGLQILEYIIANKLI</sequence>
<accession>A0A7G9WCR5</accession>
<evidence type="ECO:0000259" key="17">
    <source>
        <dbReference type="SMART" id="SM00859"/>
    </source>
</evidence>
<evidence type="ECO:0000256" key="10">
    <source>
        <dbReference type="ARBA" id="ARBA00022915"/>
    </source>
</evidence>
<feature type="binding site" evidence="15">
    <location>
        <position position="98"/>
    </location>
    <ligand>
        <name>phosphate</name>
        <dbReference type="ChEBI" id="CHEBI:43474"/>
    </ligand>
</feature>
<comment type="pathway">
    <text evidence="2 15">Amino-acid biosynthesis; L-lysine biosynthesis via DAP pathway; (S)-tetrahydrodipicolinate from L-aspartate: step 2/4.</text>
</comment>
<dbReference type="GO" id="GO:0051287">
    <property type="term" value="F:NAD binding"/>
    <property type="evidence" value="ECO:0007669"/>
    <property type="project" value="InterPro"/>
</dbReference>
<feature type="binding site" evidence="15">
    <location>
        <position position="155"/>
    </location>
    <ligand>
        <name>substrate</name>
    </ligand>
</feature>
<dbReference type="GO" id="GO:0009097">
    <property type="term" value="P:isoleucine biosynthetic process"/>
    <property type="evidence" value="ECO:0007669"/>
    <property type="project" value="UniProtKB-UniRule"/>
</dbReference>
<dbReference type="EC" id="1.2.1.11" evidence="6 15"/>
<dbReference type="GO" id="GO:0009088">
    <property type="term" value="P:threonine biosynthetic process"/>
    <property type="evidence" value="ECO:0007669"/>
    <property type="project" value="UniProtKB-UniRule"/>
</dbReference>
<dbReference type="UniPathway" id="UPA00034">
    <property type="reaction ID" value="UER00016"/>
</dbReference>
<dbReference type="Pfam" id="PF01118">
    <property type="entry name" value="Semialdhyde_dh"/>
    <property type="match status" value="1"/>
</dbReference>
<name>A0A7G9WCR5_ALKCA</name>
<feature type="binding site" evidence="15">
    <location>
        <position position="321"/>
    </location>
    <ligand>
        <name>NADP(+)</name>
        <dbReference type="ChEBI" id="CHEBI:58349"/>
    </ligand>
</feature>
<dbReference type="AlphaFoldDB" id="A0A7G9WCR5"/>
<feature type="active site" description="Proton acceptor" evidence="15 16">
    <location>
        <position position="248"/>
    </location>
</feature>
<dbReference type="InterPro" id="IPR000534">
    <property type="entry name" value="Semialdehyde_DH_NAD-bd"/>
</dbReference>
<comment type="pathway">
    <text evidence="1 15">Amino-acid biosynthesis; L-methionine biosynthesis via de novo pathway; L-homoserine from L-aspartate: step 2/3.</text>
</comment>
<evidence type="ECO:0000256" key="5">
    <source>
        <dbReference type="ARBA" id="ARBA00011738"/>
    </source>
</evidence>
<feature type="binding site" evidence="15">
    <location>
        <begin position="158"/>
        <end position="159"/>
    </location>
    <ligand>
        <name>NADP(+)</name>
        <dbReference type="ChEBI" id="CHEBI:58349"/>
    </ligand>
</feature>
<keyword evidence="19" id="KW-1185">Reference proteome</keyword>
<keyword evidence="12 15" id="KW-0457">Lysine biosynthesis</keyword>
<evidence type="ECO:0000256" key="9">
    <source>
        <dbReference type="ARBA" id="ARBA00022857"/>
    </source>
</evidence>
<feature type="domain" description="Semialdehyde dehydrogenase NAD-binding" evidence="17">
    <location>
        <begin position="5"/>
        <end position="118"/>
    </location>
</feature>
<dbReference type="InterPro" id="IPR005986">
    <property type="entry name" value="Asp_semialdehyde_DH_beta"/>
</dbReference>
<evidence type="ECO:0000256" key="4">
    <source>
        <dbReference type="ARBA" id="ARBA00010584"/>
    </source>
</evidence>
<dbReference type="SUPFAM" id="SSF51735">
    <property type="entry name" value="NAD(P)-binding Rossmann-fold domains"/>
    <property type="match status" value="1"/>
</dbReference>
<comment type="function">
    <text evidence="15">Catalyzes the NADPH-dependent formation of L-aspartate-semialdehyde (L-ASA) by the reductive dephosphorylation of L-aspartyl-4-phosphate.</text>
</comment>
<feature type="active site" description="Acyl-thioester intermediate" evidence="15 16">
    <location>
        <position position="128"/>
    </location>
</feature>
<keyword evidence="7 15" id="KW-0028">Amino-acid biosynthesis</keyword>
<dbReference type="UniPathway" id="UPA00050">
    <property type="reaction ID" value="UER00463"/>
</dbReference>
<evidence type="ECO:0000256" key="8">
    <source>
        <dbReference type="ARBA" id="ARBA00022697"/>
    </source>
</evidence>
<comment type="subunit">
    <text evidence="5 15">Homodimer.</text>
</comment>
<dbReference type="GO" id="GO:0050661">
    <property type="term" value="F:NADP binding"/>
    <property type="evidence" value="ECO:0007669"/>
    <property type="project" value="UniProtKB-UniRule"/>
</dbReference>
<evidence type="ECO:0000256" key="6">
    <source>
        <dbReference type="ARBA" id="ARBA00013120"/>
    </source>
</evidence>
<comment type="catalytic activity">
    <reaction evidence="14 15">
        <text>L-aspartate 4-semialdehyde + phosphate + NADP(+) = 4-phospho-L-aspartate + NADPH + H(+)</text>
        <dbReference type="Rhea" id="RHEA:24284"/>
        <dbReference type="ChEBI" id="CHEBI:15378"/>
        <dbReference type="ChEBI" id="CHEBI:43474"/>
        <dbReference type="ChEBI" id="CHEBI:57535"/>
        <dbReference type="ChEBI" id="CHEBI:57783"/>
        <dbReference type="ChEBI" id="CHEBI:58349"/>
        <dbReference type="ChEBI" id="CHEBI:537519"/>
        <dbReference type="EC" id="1.2.1.11"/>
    </reaction>
</comment>
<dbReference type="PANTHER" id="PTHR46278">
    <property type="entry name" value="DEHYDROGENASE, PUTATIVE-RELATED"/>
    <property type="match status" value="1"/>
</dbReference>
<dbReference type="GO" id="GO:0071266">
    <property type="term" value="P:'de novo' L-methionine biosynthetic process"/>
    <property type="evidence" value="ECO:0007669"/>
    <property type="project" value="UniProtKB-UniRule"/>
</dbReference>
<dbReference type="GO" id="GO:0004073">
    <property type="term" value="F:aspartate-semialdehyde dehydrogenase activity"/>
    <property type="evidence" value="ECO:0007669"/>
    <property type="project" value="UniProtKB-UniRule"/>
</dbReference>
<comment type="caution">
    <text evidence="15">Lacks conserved residue(s) required for the propagation of feature annotation.</text>
</comment>
<dbReference type="GO" id="GO:0046983">
    <property type="term" value="F:protein dimerization activity"/>
    <property type="evidence" value="ECO:0007669"/>
    <property type="project" value="InterPro"/>
</dbReference>